<dbReference type="InterPro" id="IPR050767">
    <property type="entry name" value="Sel1_AlgK"/>
</dbReference>
<reference evidence="5" key="1">
    <citation type="journal article" date="2023" name="Commun. Biol.">
        <title>Genome analysis of Parmales, the sister group of diatoms, reveals the evolutionary specialization of diatoms from phago-mixotrophs to photoautotrophs.</title>
        <authorList>
            <person name="Ban H."/>
            <person name="Sato S."/>
            <person name="Yoshikawa S."/>
            <person name="Yamada K."/>
            <person name="Nakamura Y."/>
            <person name="Ichinomiya M."/>
            <person name="Sato N."/>
            <person name="Blanc-Mathieu R."/>
            <person name="Endo H."/>
            <person name="Kuwata A."/>
            <person name="Ogata H."/>
        </authorList>
    </citation>
    <scope>NUCLEOTIDE SEQUENCE [LARGE SCALE GENOMIC DNA]</scope>
</reference>
<evidence type="ECO:0000313" key="4">
    <source>
        <dbReference type="EMBL" id="GMI27786.1"/>
    </source>
</evidence>
<organism evidence="4 5">
    <name type="scientific">Triparma columacea</name>
    <dbReference type="NCBI Taxonomy" id="722753"/>
    <lineage>
        <taxon>Eukaryota</taxon>
        <taxon>Sar</taxon>
        <taxon>Stramenopiles</taxon>
        <taxon>Ochrophyta</taxon>
        <taxon>Bolidophyceae</taxon>
        <taxon>Parmales</taxon>
        <taxon>Triparmaceae</taxon>
        <taxon>Triparma</taxon>
    </lineage>
</organism>
<evidence type="ECO:0000256" key="3">
    <source>
        <dbReference type="SAM" id="MobiDB-lite"/>
    </source>
</evidence>
<dbReference type="SUPFAM" id="SSF81901">
    <property type="entry name" value="HCP-like"/>
    <property type="match status" value="2"/>
</dbReference>
<dbReference type="InterPro" id="IPR011990">
    <property type="entry name" value="TPR-like_helical_dom_sf"/>
</dbReference>
<evidence type="ECO:0000256" key="1">
    <source>
        <dbReference type="ARBA" id="ARBA00038101"/>
    </source>
</evidence>
<dbReference type="Gene3D" id="1.25.40.10">
    <property type="entry name" value="Tetratricopeptide repeat domain"/>
    <property type="match status" value="1"/>
</dbReference>
<sequence>MSSPPAPPNLLNLYNLGCHHMDNCAYDLALTHFVTAASYGHPLSCHNLAVMQSQGLGCDVDVESAIKNYRSAAERKFPESQYSLALLLKNHHHDVDEARDLLEKAASQGHVGAAYSLGLLESGGDGEEGDKDKAVKYYRQAAEGGHVKAAVNLGVVLGGGGEGEGWLKAAADAGDVNAAFNLSVKYMGEGKDGDAVEMMEKASDGGHVGATYNLARAYAEGGTGVGRDIEKAQKLMDKAADEGDLRAAKAARKLSKIRRNERIEREKKERENELKRLEEMKVAAVEKVVEVQVEEEEEGWGERKNTRGKPTNQAIERVKAAVAKRKAEAAKKKAQG</sequence>
<feature type="coiled-coil region" evidence="2">
    <location>
        <begin position="251"/>
        <end position="294"/>
    </location>
</feature>
<evidence type="ECO:0000256" key="2">
    <source>
        <dbReference type="SAM" id="Coils"/>
    </source>
</evidence>
<proteinExistence type="inferred from homology"/>
<keyword evidence="2" id="KW-0175">Coiled coil</keyword>
<evidence type="ECO:0000313" key="5">
    <source>
        <dbReference type="Proteomes" id="UP001165065"/>
    </source>
</evidence>
<name>A0A9W7G1L1_9STRA</name>
<accession>A0A9W7G1L1</accession>
<dbReference type="OrthoDB" id="2384430at2759"/>
<dbReference type="Proteomes" id="UP001165065">
    <property type="component" value="Unassembled WGS sequence"/>
</dbReference>
<comment type="similarity">
    <text evidence="1">Belongs to the sel-1 family.</text>
</comment>
<gene>
    <name evidence="4" type="ORF">TrCOL_g12381</name>
</gene>
<protein>
    <submittedName>
        <fullName evidence="4">Uncharacterized protein</fullName>
    </submittedName>
</protein>
<dbReference type="InterPro" id="IPR006597">
    <property type="entry name" value="Sel1-like"/>
</dbReference>
<dbReference type="EMBL" id="BRYA01000648">
    <property type="protein sequence ID" value="GMI27786.1"/>
    <property type="molecule type" value="Genomic_DNA"/>
</dbReference>
<dbReference type="SMART" id="SM00671">
    <property type="entry name" value="SEL1"/>
    <property type="match status" value="5"/>
</dbReference>
<dbReference type="PANTHER" id="PTHR11102:SF160">
    <property type="entry name" value="ERAD-ASSOCIATED E3 UBIQUITIN-PROTEIN LIGASE COMPONENT HRD3"/>
    <property type="match status" value="1"/>
</dbReference>
<feature type="region of interest" description="Disordered" evidence="3">
    <location>
        <begin position="295"/>
        <end position="314"/>
    </location>
</feature>
<dbReference type="AlphaFoldDB" id="A0A9W7G1L1"/>
<dbReference type="Pfam" id="PF08238">
    <property type="entry name" value="Sel1"/>
    <property type="match status" value="5"/>
</dbReference>
<comment type="caution">
    <text evidence="4">The sequence shown here is derived from an EMBL/GenBank/DDBJ whole genome shotgun (WGS) entry which is preliminary data.</text>
</comment>
<keyword evidence="5" id="KW-1185">Reference proteome</keyword>
<dbReference type="PANTHER" id="PTHR11102">
    <property type="entry name" value="SEL-1-LIKE PROTEIN"/>
    <property type="match status" value="1"/>
</dbReference>